<reference evidence="1" key="1">
    <citation type="journal article" date="2023" name="Mol. Phylogenet. Evol.">
        <title>Genome-scale phylogeny and comparative genomics of the fungal order Sordariales.</title>
        <authorList>
            <person name="Hensen N."/>
            <person name="Bonometti L."/>
            <person name="Westerberg I."/>
            <person name="Brannstrom I.O."/>
            <person name="Guillou S."/>
            <person name="Cros-Aarteil S."/>
            <person name="Calhoun S."/>
            <person name="Haridas S."/>
            <person name="Kuo A."/>
            <person name="Mondo S."/>
            <person name="Pangilinan J."/>
            <person name="Riley R."/>
            <person name="LaButti K."/>
            <person name="Andreopoulos B."/>
            <person name="Lipzen A."/>
            <person name="Chen C."/>
            <person name="Yan M."/>
            <person name="Daum C."/>
            <person name="Ng V."/>
            <person name="Clum A."/>
            <person name="Steindorff A."/>
            <person name="Ohm R.A."/>
            <person name="Martin F."/>
            <person name="Silar P."/>
            <person name="Natvig D.O."/>
            <person name="Lalanne C."/>
            <person name="Gautier V."/>
            <person name="Ament-Velasquez S.L."/>
            <person name="Kruys A."/>
            <person name="Hutchinson M.I."/>
            <person name="Powell A.J."/>
            <person name="Barry K."/>
            <person name="Miller A.N."/>
            <person name="Grigoriev I.V."/>
            <person name="Debuchy R."/>
            <person name="Gladieux P."/>
            <person name="Hiltunen Thoren M."/>
            <person name="Johannesson H."/>
        </authorList>
    </citation>
    <scope>NUCLEOTIDE SEQUENCE</scope>
    <source>
        <strain evidence="1">CBS 731.68</strain>
    </source>
</reference>
<dbReference type="Proteomes" id="UP001302602">
    <property type="component" value="Unassembled WGS sequence"/>
</dbReference>
<protein>
    <submittedName>
        <fullName evidence="1">Uncharacterized protein</fullName>
    </submittedName>
</protein>
<sequence length="160" mass="17740">MRNLLPGMIEVSVEGVRPAVLSKFNDSGMSSTIVHRRDACKYRSTPFVSEAQKMYVKIVLSTSPFNRSVSQRTSAEAAPSTQLPGLSKLGRPSWVADSVVWSPSTSPCLVARHGGHHHRLEAYLWFRAQGAGTADRYLPASSPLMQRQYCPRLVHHPQPE</sequence>
<name>A0AAN6Z1E0_9PEZI</name>
<accession>A0AAN6Z1E0</accession>
<gene>
    <name evidence="1" type="ORF">N657DRAFT_96543</name>
</gene>
<proteinExistence type="predicted"/>
<dbReference type="AlphaFoldDB" id="A0AAN6Z1E0"/>
<comment type="caution">
    <text evidence="1">The sequence shown here is derived from an EMBL/GenBank/DDBJ whole genome shotgun (WGS) entry which is preliminary data.</text>
</comment>
<reference evidence="1" key="2">
    <citation type="submission" date="2023-05" db="EMBL/GenBank/DDBJ databases">
        <authorList>
            <consortium name="Lawrence Berkeley National Laboratory"/>
            <person name="Steindorff A."/>
            <person name="Hensen N."/>
            <person name="Bonometti L."/>
            <person name="Westerberg I."/>
            <person name="Brannstrom I.O."/>
            <person name="Guillou S."/>
            <person name="Cros-Aarteil S."/>
            <person name="Calhoun S."/>
            <person name="Haridas S."/>
            <person name="Kuo A."/>
            <person name="Mondo S."/>
            <person name="Pangilinan J."/>
            <person name="Riley R."/>
            <person name="Labutti K."/>
            <person name="Andreopoulos B."/>
            <person name="Lipzen A."/>
            <person name="Chen C."/>
            <person name="Yanf M."/>
            <person name="Daum C."/>
            <person name="Ng V."/>
            <person name="Clum A."/>
            <person name="Ohm R."/>
            <person name="Martin F."/>
            <person name="Silar P."/>
            <person name="Natvig D."/>
            <person name="Lalanne C."/>
            <person name="Gautier V."/>
            <person name="Ament-Velasquez S.L."/>
            <person name="Kruys A."/>
            <person name="Hutchinson M.I."/>
            <person name="Powell A.J."/>
            <person name="Barry K."/>
            <person name="Miller A.N."/>
            <person name="Grigoriev I.V."/>
            <person name="Debuchy R."/>
            <person name="Gladieux P."/>
            <person name="Thoren M.H."/>
            <person name="Johannesson H."/>
        </authorList>
    </citation>
    <scope>NUCLEOTIDE SEQUENCE</scope>
    <source>
        <strain evidence="1">CBS 731.68</strain>
    </source>
</reference>
<dbReference type="GeneID" id="87834393"/>
<keyword evidence="2" id="KW-1185">Reference proteome</keyword>
<dbReference type="EMBL" id="MU853232">
    <property type="protein sequence ID" value="KAK4121791.1"/>
    <property type="molecule type" value="Genomic_DNA"/>
</dbReference>
<dbReference type="RefSeq" id="XP_062645562.1">
    <property type="nucleotide sequence ID" value="XM_062797614.1"/>
</dbReference>
<organism evidence="1 2">
    <name type="scientific">Parathielavia appendiculata</name>
    <dbReference type="NCBI Taxonomy" id="2587402"/>
    <lineage>
        <taxon>Eukaryota</taxon>
        <taxon>Fungi</taxon>
        <taxon>Dikarya</taxon>
        <taxon>Ascomycota</taxon>
        <taxon>Pezizomycotina</taxon>
        <taxon>Sordariomycetes</taxon>
        <taxon>Sordariomycetidae</taxon>
        <taxon>Sordariales</taxon>
        <taxon>Chaetomiaceae</taxon>
        <taxon>Parathielavia</taxon>
    </lineage>
</organism>
<evidence type="ECO:0000313" key="2">
    <source>
        <dbReference type="Proteomes" id="UP001302602"/>
    </source>
</evidence>
<evidence type="ECO:0000313" key="1">
    <source>
        <dbReference type="EMBL" id="KAK4121791.1"/>
    </source>
</evidence>